<dbReference type="HOGENOM" id="CLU_034012_2_0_1"/>
<evidence type="ECO:0000313" key="2">
    <source>
        <dbReference type="Proteomes" id="UP000027222"/>
    </source>
</evidence>
<proteinExistence type="predicted"/>
<dbReference type="AlphaFoldDB" id="A0A067SKN4"/>
<dbReference type="OrthoDB" id="3229882at2759"/>
<dbReference type="Proteomes" id="UP000027222">
    <property type="component" value="Unassembled WGS sequence"/>
</dbReference>
<evidence type="ECO:0000313" key="1">
    <source>
        <dbReference type="EMBL" id="KDR70592.1"/>
    </source>
</evidence>
<keyword evidence="2" id="KW-1185">Reference proteome</keyword>
<protein>
    <submittedName>
        <fullName evidence="1">Uncharacterized protein</fullName>
    </submittedName>
</protein>
<dbReference type="EMBL" id="KL142396">
    <property type="protein sequence ID" value="KDR70592.1"/>
    <property type="molecule type" value="Genomic_DNA"/>
</dbReference>
<feature type="non-terminal residue" evidence="1">
    <location>
        <position position="1"/>
    </location>
</feature>
<gene>
    <name evidence="1" type="ORF">GALMADRAFT_49611</name>
</gene>
<dbReference type="STRING" id="685588.A0A067SKN4"/>
<reference evidence="2" key="1">
    <citation type="journal article" date="2014" name="Proc. Natl. Acad. Sci. U.S.A.">
        <title>Extensive sampling of basidiomycete genomes demonstrates inadequacy of the white-rot/brown-rot paradigm for wood decay fungi.</title>
        <authorList>
            <person name="Riley R."/>
            <person name="Salamov A.A."/>
            <person name="Brown D.W."/>
            <person name="Nagy L.G."/>
            <person name="Floudas D."/>
            <person name="Held B.W."/>
            <person name="Levasseur A."/>
            <person name="Lombard V."/>
            <person name="Morin E."/>
            <person name="Otillar R."/>
            <person name="Lindquist E.A."/>
            <person name="Sun H."/>
            <person name="LaButti K.M."/>
            <person name="Schmutz J."/>
            <person name="Jabbour D."/>
            <person name="Luo H."/>
            <person name="Baker S.E."/>
            <person name="Pisabarro A.G."/>
            <person name="Walton J.D."/>
            <person name="Blanchette R.A."/>
            <person name="Henrissat B."/>
            <person name="Martin F."/>
            <person name="Cullen D."/>
            <person name="Hibbett D.S."/>
            <person name="Grigoriev I.V."/>
        </authorList>
    </citation>
    <scope>NUCLEOTIDE SEQUENCE [LARGE SCALE GENOMIC DNA]</scope>
    <source>
        <strain evidence="2">CBS 339.88</strain>
    </source>
</reference>
<name>A0A067SKN4_GALM3</name>
<feature type="non-terminal residue" evidence="1">
    <location>
        <position position="170"/>
    </location>
</feature>
<organism evidence="1 2">
    <name type="scientific">Galerina marginata (strain CBS 339.88)</name>
    <dbReference type="NCBI Taxonomy" id="685588"/>
    <lineage>
        <taxon>Eukaryota</taxon>
        <taxon>Fungi</taxon>
        <taxon>Dikarya</taxon>
        <taxon>Basidiomycota</taxon>
        <taxon>Agaricomycotina</taxon>
        <taxon>Agaricomycetes</taxon>
        <taxon>Agaricomycetidae</taxon>
        <taxon>Agaricales</taxon>
        <taxon>Agaricineae</taxon>
        <taxon>Strophariaceae</taxon>
        <taxon>Galerina</taxon>
    </lineage>
</organism>
<sequence length="170" mass="19060">CSGCSQCPSTLDWIQHYKDEVDNLVLRSNVHKCRASMKDLKGSTLDSDLESKGKSSVKGCLTKDGSCAVRFPRETYEYTTVDREDGHIFLKKNEPMMNTFSPALTYVMRSNTDVTSLLSGTAIKAVIAYVTDYITKQSLKTHQLFSTAYNVLMKKKDEAVNTNEPLNKAR</sequence>
<accession>A0A067SKN4</accession>